<dbReference type="EMBL" id="CP028374">
    <property type="protein sequence ID" value="AXN02277.1"/>
    <property type="molecule type" value="Genomic_DNA"/>
</dbReference>
<keyword evidence="1" id="KW-0378">Hydrolase</keyword>
<dbReference type="Gene3D" id="2.70.40.10">
    <property type="match status" value="1"/>
</dbReference>
<proteinExistence type="predicted"/>
<keyword evidence="3" id="KW-0812">Transmembrane</keyword>
<dbReference type="InterPro" id="IPR011962">
    <property type="entry name" value="dCTP_deaminase"/>
</dbReference>
<accession>A0A346DZX2</accession>
<dbReference type="InterPro" id="IPR033704">
    <property type="entry name" value="dUTPase_trimeric"/>
</dbReference>
<dbReference type="OrthoDB" id="9780956at2"/>
<keyword evidence="2" id="KW-0546">Nucleotide metabolism</keyword>
<keyword evidence="3" id="KW-0472">Membrane</keyword>
<dbReference type="PANTHER" id="PTHR42680">
    <property type="entry name" value="DCTP DEAMINASE"/>
    <property type="match status" value="1"/>
</dbReference>
<gene>
    <name evidence="4" type="ORF">C9I82_312</name>
</gene>
<keyword evidence="3" id="KW-1133">Transmembrane helix</keyword>
<keyword evidence="5" id="KW-1185">Reference proteome</keyword>
<organism evidence="4 5">
    <name type="scientific">Candidatus Purcelliella pentastirinorum</name>
    <dbReference type="NCBI Taxonomy" id="472834"/>
    <lineage>
        <taxon>Bacteria</taxon>
        <taxon>Pseudomonadati</taxon>
        <taxon>Pseudomonadota</taxon>
        <taxon>Gammaproteobacteria</taxon>
        <taxon>Enterobacterales</taxon>
        <taxon>Enterobacteriaceae</taxon>
        <taxon>Candidatus Purcelliella</taxon>
    </lineage>
</organism>
<feature type="transmembrane region" description="Helical" evidence="3">
    <location>
        <begin position="147"/>
        <end position="167"/>
    </location>
</feature>
<dbReference type="InterPro" id="IPR036157">
    <property type="entry name" value="dUTPase-like_sf"/>
</dbReference>
<evidence type="ECO:0000256" key="3">
    <source>
        <dbReference type="SAM" id="Phobius"/>
    </source>
</evidence>
<dbReference type="RefSeq" id="WP_115956105.1">
    <property type="nucleotide sequence ID" value="NZ_CP028374.1"/>
</dbReference>
<reference evidence="4 5" key="1">
    <citation type="submission" date="2018-03" db="EMBL/GenBank/DDBJ databases">
        <title>A parallel universe: an anciently diverged bacterial symbiosis in a Hawaiian planthopper (Hemiptera: Cixiidae) reveals rearranged nutritional responsibilities.</title>
        <authorList>
            <person name="Bennett G."/>
            <person name="Mao M."/>
        </authorList>
    </citation>
    <scope>NUCLEOTIDE SEQUENCE [LARGE SCALE GENOMIC DNA]</scope>
    <source>
        <strain evidence="4 5">OLIH</strain>
    </source>
</reference>
<evidence type="ECO:0000313" key="4">
    <source>
        <dbReference type="EMBL" id="AXN02277.1"/>
    </source>
</evidence>
<dbReference type="PANTHER" id="PTHR42680:SF3">
    <property type="entry name" value="DCTP DEAMINASE"/>
    <property type="match status" value="1"/>
</dbReference>
<sequence length="185" mass="21543">MKLYDKDIKKWIKDGKILIKPKPKNNNIKEVSIDIHLGNKFRIFNKNNNGYIDLKKYEMNKNNKINKIISKEINISNNKKFYLYPKEMALGITKEYVNLPNNLIGTLYGRSSLARIGLMIHITANRIDPGWCGNIVLEFYNFNKLPLILYPGMIIGALCFETLSGYVKKSYNTRKNSKYKNQKNT</sequence>
<dbReference type="Pfam" id="PF22769">
    <property type="entry name" value="DCD"/>
    <property type="match status" value="1"/>
</dbReference>
<name>A0A346DZX2_9ENTR</name>
<dbReference type="Proteomes" id="UP000256856">
    <property type="component" value="Chromosome"/>
</dbReference>
<dbReference type="NCBIfam" id="TIGR02274">
    <property type="entry name" value="dCTP_deam"/>
    <property type="match status" value="1"/>
</dbReference>
<dbReference type="SUPFAM" id="SSF51283">
    <property type="entry name" value="dUTPase-like"/>
    <property type="match status" value="1"/>
</dbReference>
<protein>
    <submittedName>
        <fullName evidence="4">Deoxycytidine triphosphate deaminase</fullName>
    </submittedName>
</protein>
<evidence type="ECO:0000256" key="2">
    <source>
        <dbReference type="ARBA" id="ARBA00023080"/>
    </source>
</evidence>
<evidence type="ECO:0000313" key="5">
    <source>
        <dbReference type="Proteomes" id="UP000256856"/>
    </source>
</evidence>
<dbReference type="GO" id="GO:0015949">
    <property type="term" value="P:nucleobase-containing small molecule interconversion"/>
    <property type="evidence" value="ECO:0007669"/>
    <property type="project" value="TreeGrafter"/>
</dbReference>
<dbReference type="KEGG" id="ppet:C9I82_312"/>
<dbReference type="GO" id="GO:0008829">
    <property type="term" value="F:dCTP deaminase activity"/>
    <property type="evidence" value="ECO:0007669"/>
    <property type="project" value="InterPro"/>
</dbReference>
<dbReference type="AlphaFoldDB" id="A0A346DZX2"/>
<evidence type="ECO:0000256" key="1">
    <source>
        <dbReference type="ARBA" id="ARBA00022801"/>
    </source>
</evidence>
<dbReference type="CDD" id="cd07557">
    <property type="entry name" value="trimeric_dUTPase"/>
    <property type="match status" value="1"/>
</dbReference>
<dbReference type="GO" id="GO:0006229">
    <property type="term" value="P:dUTP biosynthetic process"/>
    <property type="evidence" value="ECO:0007669"/>
    <property type="project" value="InterPro"/>
</dbReference>